<dbReference type="Proteomes" id="UP001365128">
    <property type="component" value="Unassembled WGS sequence"/>
</dbReference>
<proteinExistence type="predicted"/>
<protein>
    <submittedName>
        <fullName evidence="1">Uncharacterized protein</fullName>
    </submittedName>
</protein>
<dbReference type="EMBL" id="JBBPDW010000039">
    <property type="protein sequence ID" value="KAK7535610.1"/>
    <property type="molecule type" value="Genomic_DNA"/>
</dbReference>
<accession>A0ABR1LLM5</accession>
<keyword evidence="2" id="KW-1185">Reference proteome</keyword>
<gene>
    <name evidence="1" type="ORF">IWX46DRAFT_276850</name>
</gene>
<evidence type="ECO:0000313" key="1">
    <source>
        <dbReference type="EMBL" id="KAK7535610.1"/>
    </source>
</evidence>
<name>A0ABR1LLM5_9PEZI</name>
<comment type="caution">
    <text evidence="1">The sequence shown here is derived from an EMBL/GenBank/DDBJ whole genome shotgun (WGS) entry which is preliminary data.</text>
</comment>
<evidence type="ECO:0000313" key="2">
    <source>
        <dbReference type="Proteomes" id="UP001365128"/>
    </source>
</evidence>
<reference evidence="1 2" key="1">
    <citation type="submission" date="2024-04" db="EMBL/GenBank/DDBJ databases">
        <title>Phyllosticta paracitricarpa is synonymous to the EU quarantine fungus P. citricarpa based on phylogenomic analyses.</title>
        <authorList>
            <consortium name="Lawrence Berkeley National Laboratory"/>
            <person name="Van Ingen-Buijs V.A."/>
            <person name="Van Westerhoven A.C."/>
            <person name="Haridas S."/>
            <person name="Skiadas P."/>
            <person name="Martin F."/>
            <person name="Groenewald J.Z."/>
            <person name="Crous P.W."/>
            <person name="Seidl M.F."/>
        </authorList>
    </citation>
    <scope>NUCLEOTIDE SEQUENCE [LARGE SCALE GENOMIC DNA]</scope>
    <source>
        <strain evidence="1 2">CBS 122670</strain>
    </source>
</reference>
<sequence>MDWTRRRGGRSQSRWISTDARPAQGFDLLQRSVPAQRPSLAENVGLRFGIYQIFSYSSGQPHQSLARRADVLLWTVNLQTTTRHLSARALPPRQSKSFSDARWPADSCKHLSVKSSGFRPKRPLLRRRRSNTCILADQSLPTYRRQPGRGPADSRLRGKIHGTHNLGQSSRIRTLPIIFHVFFSKWYVPLQQSADCKSWR</sequence>
<organism evidence="1 2">
    <name type="scientific">Phyllosticta citricarpa</name>
    <dbReference type="NCBI Taxonomy" id="55181"/>
    <lineage>
        <taxon>Eukaryota</taxon>
        <taxon>Fungi</taxon>
        <taxon>Dikarya</taxon>
        <taxon>Ascomycota</taxon>
        <taxon>Pezizomycotina</taxon>
        <taxon>Dothideomycetes</taxon>
        <taxon>Dothideomycetes incertae sedis</taxon>
        <taxon>Botryosphaeriales</taxon>
        <taxon>Phyllostictaceae</taxon>
        <taxon>Phyllosticta</taxon>
    </lineage>
</organism>